<dbReference type="InterPro" id="IPR045474">
    <property type="entry name" value="GEVED"/>
</dbReference>
<accession>A0ABW6AQX1</accession>
<dbReference type="InterPro" id="IPR036116">
    <property type="entry name" value="FN3_sf"/>
</dbReference>
<dbReference type="InterPro" id="IPR003961">
    <property type="entry name" value="FN3_dom"/>
</dbReference>
<organism evidence="2 3">
    <name type="scientific">Spirosoma flavum</name>
    <dbReference type="NCBI Taxonomy" id="2048557"/>
    <lineage>
        <taxon>Bacteria</taxon>
        <taxon>Pseudomonadati</taxon>
        <taxon>Bacteroidota</taxon>
        <taxon>Cytophagia</taxon>
        <taxon>Cytophagales</taxon>
        <taxon>Cytophagaceae</taxon>
        <taxon>Spirosoma</taxon>
    </lineage>
</organism>
<dbReference type="InterPro" id="IPR024079">
    <property type="entry name" value="MetalloPept_cat_dom_sf"/>
</dbReference>
<gene>
    <name evidence="2" type="ORF">ACFS25_29380</name>
</gene>
<dbReference type="InterPro" id="IPR013783">
    <property type="entry name" value="Ig-like_fold"/>
</dbReference>
<evidence type="ECO:0000313" key="2">
    <source>
        <dbReference type="EMBL" id="MFD2937914.1"/>
    </source>
</evidence>
<dbReference type="RefSeq" id="WP_381508424.1">
    <property type="nucleotide sequence ID" value="NZ_JBHUOM010000048.1"/>
</dbReference>
<evidence type="ECO:0000313" key="3">
    <source>
        <dbReference type="Proteomes" id="UP001597512"/>
    </source>
</evidence>
<dbReference type="Pfam" id="PF20009">
    <property type="entry name" value="GEVED"/>
    <property type="match status" value="1"/>
</dbReference>
<sequence length="724" mass="76595">MPTIYAKTSGRSFVCFCCLLIGFAFVTPLSVLAQLIDRPAFLCATESLSPADRRALEAEAILALRLKQASGASFTTLTYIPIRPHIIRKTDGTGGYTMASLNNVLALTNKYYLQNGNGIQFYFAGTTPDYIDNDALYTQYRQNVDDATVAPRDVNNALNQYYIHSFDNANLGGYARFPSNDVASTRTIILDENSDGDMGNRLVPHELGHTFNLLHTFEPFYGYERVTRGTGANCTTAGDLVCDTPADPYGRYAGATNACISGCPPNYTCSFTDDQGNLYTPSPTNIMSYYQPCIYDFTAGQYDRIQAGLATRQAHTAYTLDAPATTMTAPSNVVASISGGAIVISWQDNASNEMGYFIERSTLPAAGFAPIGGVAPGVTTFIDRSFASRSQYYYRVKASNTTTGSISPTATIVAPDCRPSFTSDGCQFAINITAVTVNSTVLSQSSGCSPSSSGYYTAFTAVSGTVTAGQSATFTVTKGTFNAMGGAIWVDLNNNNIFETSERLYQMPTTNTSATFSGTMVIPAGTAAGTVAMRVVAAYAVIPTDPCGSYGYGETEDYILVIKPACSTPVASLSGTTTITSGQTATLTASLIGTPPFSLTVNASSSSPTTFTGIAASPFSFTVAPIVSTTYTLEQVAGDCGTGTVSGTAVVTVNACTTMYTLKTGAWNDPTVWSCNHLPTEIDLVEVGHLVTIPSSFVARALQVKYTASGRVSLDSTAKLRLGP</sequence>
<dbReference type="Gene3D" id="2.60.40.10">
    <property type="entry name" value="Immunoglobulins"/>
    <property type="match status" value="1"/>
</dbReference>
<dbReference type="Gene3D" id="3.40.390.10">
    <property type="entry name" value="Collagenase (Catalytic Domain)"/>
    <property type="match status" value="1"/>
</dbReference>
<dbReference type="Proteomes" id="UP001597512">
    <property type="component" value="Unassembled WGS sequence"/>
</dbReference>
<name>A0ABW6AQX1_9BACT</name>
<dbReference type="SUPFAM" id="SSF55486">
    <property type="entry name" value="Metalloproteases ('zincins'), catalytic domain"/>
    <property type="match status" value="1"/>
</dbReference>
<dbReference type="SUPFAM" id="SSF49265">
    <property type="entry name" value="Fibronectin type III"/>
    <property type="match status" value="1"/>
</dbReference>
<dbReference type="EMBL" id="JBHUOM010000048">
    <property type="protein sequence ID" value="MFD2937914.1"/>
    <property type="molecule type" value="Genomic_DNA"/>
</dbReference>
<reference evidence="3" key="1">
    <citation type="journal article" date="2019" name="Int. J. Syst. Evol. Microbiol.">
        <title>The Global Catalogue of Microorganisms (GCM) 10K type strain sequencing project: providing services to taxonomists for standard genome sequencing and annotation.</title>
        <authorList>
            <consortium name="The Broad Institute Genomics Platform"/>
            <consortium name="The Broad Institute Genome Sequencing Center for Infectious Disease"/>
            <person name="Wu L."/>
            <person name="Ma J."/>
        </authorList>
    </citation>
    <scope>NUCLEOTIDE SEQUENCE [LARGE SCALE GENOMIC DNA]</scope>
    <source>
        <strain evidence="3">KCTC 52490</strain>
    </source>
</reference>
<protein>
    <submittedName>
        <fullName evidence="2">GEVED domain-containing protein</fullName>
    </submittedName>
</protein>
<dbReference type="CDD" id="cd00063">
    <property type="entry name" value="FN3"/>
    <property type="match status" value="1"/>
</dbReference>
<keyword evidence="3" id="KW-1185">Reference proteome</keyword>
<proteinExistence type="predicted"/>
<evidence type="ECO:0000259" key="1">
    <source>
        <dbReference type="Pfam" id="PF20009"/>
    </source>
</evidence>
<feature type="domain" description="GEVED" evidence="1">
    <location>
        <begin position="487"/>
        <end position="560"/>
    </location>
</feature>
<comment type="caution">
    <text evidence="2">The sequence shown here is derived from an EMBL/GenBank/DDBJ whole genome shotgun (WGS) entry which is preliminary data.</text>
</comment>